<protein>
    <recommendedName>
        <fullName evidence="9">Stigma-specific STIG1-like protein 1</fullName>
    </recommendedName>
</protein>
<dbReference type="EMBL" id="BTGU01002314">
    <property type="protein sequence ID" value="GMN36553.1"/>
    <property type="molecule type" value="Genomic_DNA"/>
</dbReference>
<feature type="signal peptide" evidence="3">
    <location>
        <begin position="1"/>
        <end position="24"/>
    </location>
</feature>
<evidence type="ECO:0000313" key="7">
    <source>
        <dbReference type="EMBL" id="GMN36553.1"/>
    </source>
</evidence>
<evidence type="ECO:0000313" key="4">
    <source>
        <dbReference type="EMBL" id="GMN36509.1"/>
    </source>
</evidence>
<organism evidence="6 8">
    <name type="scientific">Ficus carica</name>
    <name type="common">Common fig</name>
    <dbReference type="NCBI Taxonomy" id="3494"/>
    <lineage>
        <taxon>Eukaryota</taxon>
        <taxon>Viridiplantae</taxon>
        <taxon>Streptophyta</taxon>
        <taxon>Embryophyta</taxon>
        <taxon>Tracheophyta</taxon>
        <taxon>Spermatophyta</taxon>
        <taxon>Magnoliopsida</taxon>
        <taxon>eudicotyledons</taxon>
        <taxon>Gunneridae</taxon>
        <taxon>Pentapetalae</taxon>
        <taxon>rosids</taxon>
        <taxon>fabids</taxon>
        <taxon>Rosales</taxon>
        <taxon>Moraceae</taxon>
        <taxon>Ficeae</taxon>
        <taxon>Ficus</taxon>
    </lineage>
</organism>
<name>A0AA88CZE4_FICCA</name>
<dbReference type="Proteomes" id="UP001187192">
    <property type="component" value="Unassembled WGS sequence"/>
</dbReference>
<keyword evidence="2 3" id="KW-0732">Signal</keyword>
<evidence type="ECO:0000256" key="1">
    <source>
        <dbReference type="ARBA" id="ARBA00006010"/>
    </source>
</evidence>
<dbReference type="AlphaFoldDB" id="A0AA88CZE4"/>
<sequence>MKLVNLFLIIVIIFADFAICSIDALQNELDQNSNSNEVDQVHEVDRFTVFRPRKHTRRLTCNRLPRICRAKGSPGPTCCKKKCVNVMRDRHNCGKCGKKCKYNKICCNGKCINPSFHKRHCGGCNNRCKNGGLCAFGLCSYS</sequence>
<comment type="similarity">
    <text evidence="1">Belongs to the STIG1 family.</text>
</comment>
<keyword evidence="8" id="KW-1185">Reference proteome</keyword>
<feature type="chain" id="PRO_5041851661" description="Stigma-specific STIG1-like protein 1" evidence="3">
    <location>
        <begin position="25"/>
        <end position="142"/>
    </location>
</feature>
<dbReference type="EMBL" id="BTGU01002311">
    <property type="protein sequence ID" value="GMN36509.1"/>
    <property type="molecule type" value="Genomic_DNA"/>
</dbReference>
<dbReference type="PANTHER" id="PTHR33227:SF15">
    <property type="entry name" value="STIGMA-SPECIFIC STIG1-LIKE PROTEIN 1"/>
    <property type="match status" value="1"/>
</dbReference>
<evidence type="ECO:0008006" key="9">
    <source>
        <dbReference type="Google" id="ProtNLM"/>
    </source>
</evidence>
<gene>
    <name evidence="4" type="ORF">TIFTF001_042452</name>
    <name evidence="5" type="ORF">TIFTF001_042454</name>
    <name evidence="6" type="ORF">TIFTF001_042458</name>
    <name evidence="7" type="ORF">TIFTF001_042460</name>
</gene>
<dbReference type="InterPro" id="IPR006969">
    <property type="entry name" value="Stig-like"/>
</dbReference>
<dbReference type="PANTHER" id="PTHR33227">
    <property type="entry name" value="STIGMA-SPECIFIC STIG1-LIKE PROTEIN 3"/>
    <property type="match status" value="1"/>
</dbReference>
<reference evidence="6" key="1">
    <citation type="submission" date="2023-07" db="EMBL/GenBank/DDBJ databases">
        <title>draft genome sequence of fig (Ficus carica).</title>
        <authorList>
            <person name="Takahashi T."/>
            <person name="Nishimura K."/>
        </authorList>
    </citation>
    <scope>NUCLEOTIDE SEQUENCE</scope>
</reference>
<comment type="caution">
    <text evidence="6">The sequence shown here is derived from an EMBL/GenBank/DDBJ whole genome shotgun (WGS) entry which is preliminary data.</text>
</comment>
<dbReference type="EMBL" id="BTGU01002313">
    <property type="protein sequence ID" value="GMN36536.1"/>
    <property type="molecule type" value="Genomic_DNA"/>
</dbReference>
<evidence type="ECO:0000313" key="5">
    <source>
        <dbReference type="EMBL" id="GMN36523.1"/>
    </source>
</evidence>
<proteinExistence type="inferred from homology"/>
<evidence type="ECO:0000313" key="6">
    <source>
        <dbReference type="EMBL" id="GMN36536.1"/>
    </source>
</evidence>
<dbReference type="EMBL" id="BTGU01002312">
    <property type="protein sequence ID" value="GMN36523.1"/>
    <property type="molecule type" value="Genomic_DNA"/>
</dbReference>
<evidence type="ECO:0000256" key="3">
    <source>
        <dbReference type="SAM" id="SignalP"/>
    </source>
</evidence>
<dbReference type="Pfam" id="PF04885">
    <property type="entry name" value="Stig1"/>
    <property type="match status" value="1"/>
</dbReference>
<accession>A0AA88CZE4</accession>
<evidence type="ECO:0000313" key="8">
    <source>
        <dbReference type="Proteomes" id="UP001187192"/>
    </source>
</evidence>
<evidence type="ECO:0000256" key="2">
    <source>
        <dbReference type="ARBA" id="ARBA00022729"/>
    </source>
</evidence>